<dbReference type="InterPro" id="IPR052237">
    <property type="entry name" value="Ataxin-7-like_regulator"/>
</dbReference>
<reference evidence="3" key="1">
    <citation type="journal article" date="2023" name="Science">
        <title>Genome structures resolve the early diversification of teleost fishes.</title>
        <authorList>
            <person name="Parey E."/>
            <person name="Louis A."/>
            <person name="Montfort J."/>
            <person name="Bouchez O."/>
            <person name="Roques C."/>
            <person name="Iampietro C."/>
            <person name="Lluch J."/>
            <person name="Castinel A."/>
            <person name="Donnadieu C."/>
            <person name="Desvignes T."/>
            <person name="Floi Bucao C."/>
            <person name="Jouanno E."/>
            <person name="Wen M."/>
            <person name="Mejri S."/>
            <person name="Dirks R."/>
            <person name="Jansen H."/>
            <person name="Henkel C."/>
            <person name="Chen W.J."/>
            <person name="Zahm M."/>
            <person name="Cabau C."/>
            <person name="Klopp C."/>
            <person name="Thompson A.W."/>
            <person name="Robinson-Rechavi M."/>
            <person name="Braasch I."/>
            <person name="Lecointre G."/>
            <person name="Bobe J."/>
            <person name="Postlethwait J.H."/>
            <person name="Berthelot C."/>
            <person name="Roest Crollius H."/>
            <person name="Guiguen Y."/>
        </authorList>
    </citation>
    <scope>NUCLEOTIDE SEQUENCE</scope>
    <source>
        <strain evidence="3">Concon-B</strain>
    </source>
</reference>
<feature type="compositionally biased region" description="Basic and acidic residues" evidence="1">
    <location>
        <begin position="1"/>
        <end position="12"/>
    </location>
</feature>
<evidence type="ECO:0000259" key="2">
    <source>
        <dbReference type="PROSITE" id="PS51505"/>
    </source>
</evidence>
<dbReference type="Proteomes" id="UP001152803">
    <property type="component" value="Unassembled WGS sequence"/>
</dbReference>
<feature type="region of interest" description="Disordered" evidence="1">
    <location>
        <begin position="746"/>
        <end position="773"/>
    </location>
</feature>
<feature type="compositionally biased region" description="Polar residues" evidence="1">
    <location>
        <begin position="497"/>
        <end position="506"/>
    </location>
</feature>
<dbReference type="PROSITE" id="PS51505">
    <property type="entry name" value="SCA7"/>
    <property type="match status" value="1"/>
</dbReference>
<feature type="region of interest" description="Disordered" evidence="1">
    <location>
        <begin position="334"/>
        <end position="453"/>
    </location>
</feature>
<feature type="region of interest" description="Disordered" evidence="1">
    <location>
        <begin position="238"/>
        <end position="277"/>
    </location>
</feature>
<feature type="region of interest" description="Disordered" evidence="1">
    <location>
        <begin position="487"/>
        <end position="539"/>
    </location>
</feature>
<gene>
    <name evidence="3" type="ORF">COCON_G00147280</name>
</gene>
<dbReference type="AlphaFoldDB" id="A0A9Q1DCI0"/>
<dbReference type="EMBL" id="JAFJMO010000010">
    <property type="protein sequence ID" value="KAJ8265629.1"/>
    <property type="molecule type" value="Genomic_DNA"/>
</dbReference>
<dbReference type="PANTHER" id="PTHR15117">
    <property type="entry name" value="ATAXIN 7 RELATED"/>
    <property type="match status" value="1"/>
</dbReference>
<feature type="compositionally biased region" description="Polar residues" evidence="1">
    <location>
        <begin position="601"/>
        <end position="610"/>
    </location>
</feature>
<evidence type="ECO:0000256" key="1">
    <source>
        <dbReference type="SAM" id="MobiDB-lite"/>
    </source>
</evidence>
<evidence type="ECO:0000313" key="3">
    <source>
        <dbReference type="EMBL" id="KAJ8265629.1"/>
    </source>
</evidence>
<dbReference type="PANTHER" id="PTHR15117:SF2">
    <property type="entry name" value="ATAXIN-7"/>
    <property type="match status" value="1"/>
</dbReference>
<proteinExistence type="predicted"/>
<protein>
    <recommendedName>
        <fullName evidence="2">SCA7 domain-containing protein</fullName>
    </recommendedName>
</protein>
<dbReference type="OrthoDB" id="21678at2759"/>
<dbReference type="Gene3D" id="6.10.140.670">
    <property type="match status" value="1"/>
</dbReference>
<feature type="compositionally biased region" description="Low complexity" evidence="1">
    <location>
        <begin position="507"/>
        <end position="518"/>
    </location>
</feature>
<comment type="caution">
    <text evidence="3">The sequence shown here is derived from an EMBL/GenBank/DDBJ whole genome shotgun (WGS) entry which is preliminary data.</text>
</comment>
<name>A0A9Q1DCI0_CONCO</name>
<accession>A0A9Q1DCI0</accession>
<feature type="domain" description="SCA7" evidence="2">
    <location>
        <begin position="276"/>
        <end position="343"/>
    </location>
</feature>
<sequence>MEKDVKQREKARAFVWGGQRAERMSERAEDDVRAEQRKATRQPKQQQIQQGESVTAMATVGERRSLPSPEIMLGQPWSNWVVAAKLHGNDGAESEESLKEWGGNREAMRLCRDDMPIFGQCPAQDDFYLVMCSCCSQVVKPQAFQAHYERRHGPSSKLPSAAFPLPTLVSRRNGSTPHAKTLKPAKEKLPAHLRVLHHKILSPAVKVEKIPLKALDGHSASAPAAVTSTLRPSLNCPSIPKAPLLPPGHVPNGKAPLSSLEKRQDDGSGSRRHLHKKLSEREFNADFHCGVLDLTTRKPCTRSLTCKTHSLTQRRAVLGRRKRFDVLLAEHKSRAREKELQCSADPSQQAPPLRDTTPSPSPSPVPHGNSTADTKPSAPSKPRPHNHNPCLPRPNSYPAHLGGNGHAQGNLVLLRDSPLQSAPPPDGTSRLSSDEGENEEREEGSHPRPAAFCTFGSRQFGRSCYTFSRRWDRVRNALSAMVEKHLSSQMWKKIPPASQNSTPHRTNGNSPAPPHHSSSGGGFLPPAPPPLPSSPYSQSLDSRAVLSYGTTLSARHDRPPYNSAQPRQGPSWPQVPSLASSRPGLKTRPGTKPFRSKEAAPTTTTNSTGSLGVAKKRKSSSPTHPTESSSSSSSSSVSPVLRKNCVLNSRGPGSARPPSLATPPHHGSALGIRLDQSGRGPPTGSPAEPIKRMSVVMNSSDSTLSLGPFVAHAPGGGLEGKRLKGPGAQGPGRALKMAKLPALNNVHGKHGQTIPGSQGLPHNAFIQQPKARP</sequence>
<evidence type="ECO:0000313" key="4">
    <source>
        <dbReference type="Proteomes" id="UP001152803"/>
    </source>
</evidence>
<keyword evidence="4" id="KW-1185">Reference proteome</keyword>
<feature type="region of interest" description="Disordered" evidence="1">
    <location>
        <begin position="552"/>
        <end position="690"/>
    </location>
</feature>
<feature type="compositionally biased region" description="Low complexity" evidence="1">
    <location>
        <begin position="620"/>
        <end position="640"/>
    </location>
</feature>
<feature type="region of interest" description="Disordered" evidence="1">
    <location>
        <begin position="1"/>
        <end position="54"/>
    </location>
</feature>
<feature type="compositionally biased region" description="Polar residues" evidence="1">
    <location>
        <begin position="42"/>
        <end position="53"/>
    </location>
</feature>
<dbReference type="InterPro" id="IPR013243">
    <property type="entry name" value="SCA7_dom"/>
</dbReference>
<dbReference type="Pfam" id="PF08313">
    <property type="entry name" value="SCA7"/>
    <property type="match status" value="1"/>
</dbReference>
<feature type="compositionally biased region" description="Basic and acidic residues" evidence="1">
    <location>
        <begin position="260"/>
        <end position="269"/>
    </location>
</feature>
<feature type="compositionally biased region" description="Basic and acidic residues" evidence="1">
    <location>
        <begin position="20"/>
        <end position="38"/>
    </location>
</feature>
<organism evidence="3 4">
    <name type="scientific">Conger conger</name>
    <name type="common">Conger eel</name>
    <name type="synonym">Muraena conger</name>
    <dbReference type="NCBI Taxonomy" id="82655"/>
    <lineage>
        <taxon>Eukaryota</taxon>
        <taxon>Metazoa</taxon>
        <taxon>Chordata</taxon>
        <taxon>Craniata</taxon>
        <taxon>Vertebrata</taxon>
        <taxon>Euteleostomi</taxon>
        <taxon>Actinopterygii</taxon>
        <taxon>Neopterygii</taxon>
        <taxon>Teleostei</taxon>
        <taxon>Anguilliformes</taxon>
        <taxon>Congridae</taxon>
        <taxon>Conger</taxon>
    </lineage>
</organism>